<dbReference type="GO" id="GO:0106300">
    <property type="term" value="P:protein-DNA covalent cross-linking repair"/>
    <property type="evidence" value="ECO:0007669"/>
    <property type="project" value="InterPro"/>
</dbReference>
<dbReference type="EC" id="3.4.-.-" evidence="8"/>
<reference evidence="10" key="1">
    <citation type="submission" date="2016-10" db="EMBL/GenBank/DDBJ databases">
        <authorList>
            <person name="Varghese N."/>
            <person name="Submissions S."/>
        </authorList>
    </citation>
    <scope>NUCLEOTIDE SEQUENCE [LARGE SCALE GENOMIC DNA]</scope>
    <source>
        <strain evidence="10">CGMCC 1.10784</strain>
    </source>
</reference>
<evidence type="ECO:0000256" key="8">
    <source>
        <dbReference type="RuleBase" id="RU364100"/>
    </source>
</evidence>
<keyword evidence="5" id="KW-0190">Covalent protein-DNA linkage</keyword>
<dbReference type="GO" id="GO:0016829">
    <property type="term" value="F:lyase activity"/>
    <property type="evidence" value="ECO:0007669"/>
    <property type="project" value="UniProtKB-KW"/>
</dbReference>
<dbReference type="Gene3D" id="3.90.1680.10">
    <property type="entry name" value="SOS response associated peptidase-like"/>
    <property type="match status" value="1"/>
</dbReference>
<evidence type="ECO:0000256" key="4">
    <source>
        <dbReference type="ARBA" id="ARBA00022801"/>
    </source>
</evidence>
<keyword evidence="3" id="KW-0227">DNA damage</keyword>
<protein>
    <recommendedName>
        <fullName evidence="8">Abasic site processing protein</fullName>
        <ecNumber evidence="8">3.4.-.-</ecNumber>
    </recommendedName>
</protein>
<evidence type="ECO:0000256" key="1">
    <source>
        <dbReference type="ARBA" id="ARBA00008136"/>
    </source>
</evidence>
<dbReference type="OrthoDB" id="9782620at2"/>
<evidence type="ECO:0000313" key="10">
    <source>
        <dbReference type="Proteomes" id="UP000198855"/>
    </source>
</evidence>
<evidence type="ECO:0000256" key="7">
    <source>
        <dbReference type="ARBA" id="ARBA00023239"/>
    </source>
</evidence>
<dbReference type="PANTHER" id="PTHR13604">
    <property type="entry name" value="DC12-RELATED"/>
    <property type="match status" value="1"/>
</dbReference>
<keyword evidence="4 8" id="KW-0378">Hydrolase</keyword>
<evidence type="ECO:0000256" key="6">
    <source>
        <dbReference type="ARBA" id="ARBA00023125"/>
    </source>
</evidence>
<evidence type="ECO:0000313" key="9">
    <source>
        <dbReference type="EMBL" id="SFD62661.1"/>
    </source>
</evidence>
<dbReference type="InterPro" id="IPR036590">
    <property type="entry name" value="SRAP-like"/>
</dbReference>
<dbReference type="SUPFAM" id="SSF143081">
    <property type="entry name" value="BB1717-like"/>
    <property type="match status" value="1"/>
</dbReference>
<comment type="similarity">
    <text evidence="1 8">Belongs to the SOS response-associated peptidase family.</text>
</comment>
<proteinExistence type="inferred from homology"/>
<dbReference type="Pfam" id="PF02586">
    <property type="entry name" value="SRAP"/>
    <property type="match status" value="1"/>
</dbReference>
<dbReference type="Proteomes" id="UP000198855">
    <property type="component" value="Unassembled WGS sequence"/>
</dbReference>
<keyword evidence="6" id="KW-0238">DNA-binding</keyword>
<gene>
    <name evidence="9" type="ORF">SAMN05216378_0714</name>
</gene>
<dbReference type="RefSeq" id="WP_091181072.1">
    <property type="nucleotide sequence ID" value="NZ_FOMT01000001.1"/>
</dbReference>
<dbReference type="PANTHER" id="PTHR13604:SF0">
    <property type="entry name" value="ABASIC SITE PROCESSING PROTEIN HMCES"/>
    <property type="match status" value="1"/>
</dbReference>
<dbReference type="GO" id="GO:0008233">
    <property type="term" value="F:peptidase activity"/>
    <property type="evidence" value="ECO:0007669"/>
    <property type="project" value="UniProtKB-KW"/>
</dbReference>
<keyword evidence="7" id="KW-0456">Lyase</keyword>
<dbReference type="GO" id="GO:0006508">
    <property type="term" value="P:proteolysis"/>
    <property type="evidence" value="ECO:0007669"/>
    <property type="project" value="UniProtKB-KW"/>
</dbReference>
<dbReference type="AlphaFoldDB" id="A0A1I1TVK0"/>
<dbReference type="InterPro" id="IPR003738">
    <property type="entry name" value="SRAP"/>
</dbReference>
<evidence type="ECO:0000256" key="3">
    <source>
        <dbReference type="ARBA" id="ARBA00022763"/>
    </source>
</evidence>
<accession>A0A1I1TVK0</accession>
<dbReference type="EMBL" id="FOMT01000001">
    <property type="protein sequence ID" value="SFD62661.1"/>
    <property type="molecule type" value="Genomic_DNA"/>
</dbReference>
<evidence type="ECO:0000256" key="2">
    <source>
        <dbReference type="ARBA" id="ARBA00022670"/>
    </source>
</evidence>
<name>A0A1I1TVK0_9BACL</name>
<dbReference type="GO" id="GO:0003697">
    <property type="term" value="F:single-stranded DNA binding"/>
    <property type="evidence" value="ECO:0007669"/>
    <property type="project" value="InterPro"/>
</dbReference>
<keyword evidence="10" id="KW-1185">Reference proteome</keyword>
<dbReference type="STRING" id="1045775.SAMN05216378_0714"/>
<keyword evidence="2 8" id="KW-0645">Protease</keyword>
<sequence length="232" mass="26232">MCGRYTITVSLEELMIRYMIGETKVPYHRPKYNVAPGQQVLAIINDGQRNRLGELQWGLVPPWAEDPKIGNKMLNARSETAAEKPAFKAPLRRKRCLIPADGFYEWKKEGSGKQPMRIVLKDRSLFSMAGLYETWLAPDGTTTISSCTIMTTSPNELMAPIHDRMPVILRREDEPFWLDRSVQDPQALERLFLPYAAEELEAYPVSSAVGSVKNDTADCIEPVNPGGQLHLW</sequence>
<organism evidence="9 10">
    <name type="scientific">Paenibacillus catalpae</name>
    <dbReference type="NCBI Taxonomy" id="1045775"/>
    <lineage>
        <taxon>Bacteria</taxon>
        <taxon>Bacillati</taxon>
        <taxon>Bacillota</taxon>
        <taxon>Bacilli</taxon>
        <taxon>Bacillales</taxon>
        <taxon>Paenibacillaceae</taxon>
        <taxon>Paenibacillus</taxon>
    </lineage>
</organism>
<evidence type="ECO:0000256" key="5">
    <source>
        <dbReference type="ARBA" id="ARBA00023124"/>
    </source>
</evidence>